<dbReference type="Gene3D" id="3.40.50.720">
    <property type="entry name" value="NAD(P)-binding Rossmann-like Domain"/>
    <property type="match status" value="1"/>
</dbReference>
<evidence type="ECO:0000259" key="8">
    <source>
        <dbReference type="Pfam" id="PF03807"/>
    </source>
</evidence>
<evidence type="ECO:0000256" key="7">
    <source>
        <dbReference type="PIRSR" id="PIRSR000193-1"/>
    </source>
</evidence>
<dbReference type="EMBL" id="CP054056">
    <property type="protein sequence ID" value="QKJ25787.1"/>
    <property type="molecule type" value="Genomic_DNA"/>
</dbReference>
<keyword evidence="3 5" id="KW-0560">Oxidoreductase</keyword>
<dbReference type="GO" id="GO:0055129">
    <property type="term" value="P:L-proline biosynthetic process"/>
    <property type="evidence" value="ECO:0007669"/>
    <property type="project" value="UniProtKB-UniRule"/>
</dbReference>
<dbReference type="RefSeq" id="WP_173494083.1">
    <property type="nucleotide sequence ID" value="NZ_CP054056.1"/>
</dbReference>
<feature type="binding site" evidence="7">
    <location>
        <position position="62"/>
    </location>
    <ligand>
        <name>NADPH</name>
        <dbReference type="ChEBI" id="CHEBI:57783"/>
    </ligand>
</feature>
<keyword evidence="5" id="KW-0963">Cytoplasm</keyword>
<dbReference type="EC" id="1.5.1.2" evidence="5 6"/>
<protein>
    <recommendedName>
        <fullName evidence="5 6">Pyrroline-5-carboxylate reductase</fullName>
        <shortName evidence="5">P5C reductase</shortName>
        <shortName evidence="5">P5CR</shortName>
        <ecNumber evidence="5 6">1.5.1.2</ecNumber>
    </recommendedName>
    <alternativeName>
        <fullName evidence="5">PCA reductase</fullName>
    </alternativeName>
</protein>
<comment type="similarity">
    <text evidence="1 5">Belongs to the pyrroline-5-carboxylate reductase family.</text>
</comment>
<evidence type="ECO:0000256" key="5">
    <source>
        <dbReference type="HAMAP-Rule" id="MF_01925"/>
    </source>
</evidence>
<comment type="catalytic activity">
    <reaction evidence="5">
        <text>L-proline + NADP(+) = (S)-1-pyrroline-5-carboxylate + NADPH + 2 H(+)</text>
        <dbReference type="Rhea" id="RHEA:14109"/>
        <dbReference type="ChEBI" id="CHEBI:15378"/>
        <dbReference type="ChEBI" id="CHEBI:17388"/>
        <dbReference type="ChEBI" id="CHEBI:57783"/>
        <dbReference type="ChEBI" id="CHEBI:58349"/>
        <dbReference type="ChEBI" id="CHEBI:60039"/>
        <dbReference type="EC" id="1.5.1.2"/>
    </reaction>
</comment>
<proteinExistence type="inferred from homology"/>
<dbReference type="InterPro" id="IPR000304">
    <property type="entry name" value="Pyrroline-COOH_reductase"/>
</dbReference>
<evidence type="ECO:0000256" key="4">
    <source>
        <dbReference type="ARBA" id="ARBA00058118"/>
    </source>
</evidence>
<dbReference type="KEGG" id="aqg:HRU87_06415"/>
<comment type="function">
    <text evidence="4 5">Catalyzes the reduction of 1-pyrroline-5-carboxylate (PCA) to L-proline.</text>
</comment>
<dbReference type="InterPro" id="IPR029036">
    <property type="entry name" value="P5CR_dimer"/>
</dbReference>
<dbReference type="UniPathway" id="UPA00098">
    <property type="reaction ID" value="UER00361"/>
</dbReference>
<keyword evidence="11" id="KW-1185">Reference proteome</keyword>
<dbReference type="HAMAP" id="MF_01925">
    <property type="entry name" value="P5C_reductase"/>
    <property type="match status" value="1"/>
</dbReference>
<dbReference type="Gene3D" id="1.10.3730.10">
    <property type="entry name" value="ProC C-terminal domain-like"/>
    <property type="match status" value="1"/>
</dbReference>
<accession>A0A7D4QNP1</accession>
<dbReference type="Proteomes" id="UP000501003">
    <property type="component" value="Chromosome"/>
</dbReference>
<dbReference type="InterPro" id="IPR008927">
    <property type="entry name" value="6-PGluconate_DH-like_C_sf"/>
</dbReference>
<dbReference type="PANTHER" id="PTHR11645">
    <property type="entry name" value="PYRROLINE-5-CARBOXYLATE REDUCTASE"/>
    <property type="match status" value="1"/>
</dbReference>
<dbReference type="Pfam" id="PF03807">
    <property type="entry name" value="F420_oxidored"/>
    <property type="match status" value="1"/>
</dbReference>
<dbReference type="FunFam" id="1.10.3730.10:FF:000001">
    <property type="entry name" value="Pyrroline-5-carboxylate reductase"/>
    <property type="match status" value="1"/>
</dbReference>
<organism evidence="10 11">
    <name type="scientific">Aquiluna borgnonia</name>
    <dbReference type="NCBI Taxonomy" id="2499157"/>
    <lineage>
        <taxon>Bacteria</taxon>
        <taxon>Bacillati</taxon>
        <taxon>Actinomycetota</taxon>
        <taxon>Actinomycetes</taxon>
        <taxon>Micrococcales</taxon>
        <taxon>Microbacteriaceae</taxon>
        <taxon>Luna cluster</taxon>
        <taxon>Luna-1 subcluster</taxon>
        <taxon>Aquiluna</taxon>
    </lineage>
</organism>
<comment type="subcellular location">
    <subcellularLocation>
        <location evidence="5">Cytoplasm</location>
    </subcellularLocation>
</comment>
<dbReference type="InterPro" id="IPR028939">
    <property type="entry name" value="P5C_Rdtase_cat_N"/>
</dbReference>
<comment type="catalytic activity">
    <reaction evidence="5">
        <text>L-proline + NAD(+) = (S)-1-pyrroline-5-carboxylate + NADH + 2 H(+)</text>
        <dbReference type="Rhea" id="RHEA:14105"/>
        <dbReference type="ChEBI" id="CHEBI:15378"/>
        <dbReference type="ChEBI" id="CHEBI:17388"/>
        <dbReference type="ChEBI" id="CHEBI:57540"/>
        <dbReference type="ChEBI" id="CHEBI:57945"/>
        <dbReference type="ChEBI" id="CHEBI:60039"/>
        <dbReference type="EC" id="1.5.1.2"/>
    </reaction>
</comment>
<comment type="pathway">
    <text evidence="5">Amino-acid biosynthesis; L-proline biosynthesis; L-proline from L-glutamate 5-semialdehyde: step 1/1.</text>
</comment>
<feature type="binding site" evidence="7">
    <location>
        <begin position="9"/>
        <end position="14"/>
    </location>
    <ligand>
        <name>NADP(+)</name>
        <dbReference type="ChEBI" id="CHEBI:58349"/>
    </ligand>
</feature>
<keyword evidence="5" id="KW-0028">Amino-acid biosynthesis</keyword>
<reference evidence="10 11" key="1">
    <citation type="submission" date="2020-05" db="EMBL/GenBank/DDBJ databases">
        <title>Aquirufa sp. strain 15G-AUS-rot a new Aquirufa species.</title>
        <authorList>
            <person name="Pitt A."/>
            <person name="Hahn M.W."/>
        </authorList>
    </citation>
    <scope>NUCLEOTIDE SEQUENCE [LARGE SCALE GENOMIC DNA]</scope>
    <source>
        <strain evidence="10 11">15G-AUS-rot</strain>
    </source>
</reference>
<dbReference type="PANTHER" id="PTHR11645:SF0">
    <property type="entry name" value="PYRROLINE-5-CARBOXYLATE REDUCTASE 3"/>
    <property type="match status" value="1"/>
</dbReference>
<evidence type="ECO:0000256" key="2">
    <source>
        <dbReference type="ARBA" id="ARBA00022857"/>
    </source>
</evidence>
<evidence type="ECO:0000313" key="10">
    <source>
        <dbReference type="EMBL" id="QKJ25787.1"/>
    </source>
</evidence>
<sequence>MDKLRIAFIGTGSMGSAVLEGLIASGHPRELISATVRTESKAQALRARGISALATETSPDANQLMAGDADLIVLGVKPYQIADVLGELVGEIGKNSVVISMAAGIQLATMASQLPENPNLIRTMPNTPALVGKGVTGLASGPNASAEAVTAATELFEAVGVVVKIEESQIDALSAISGSGPAWVFYIIEQWEKIALEKGFSQADAKLMVRQTLAGSIALLESSGEEPVELRRRVTSPGGTTERIIATLDQADLRSIFSASLEAAVSRAREIANS</sequence>
<gene>
    <name evidence="5" type="primary">proC</name>
    <name evidence="10" type="ORF">HRU87_06415</name>
</gene>
<evidence type="ECO:0000256" key="1">
    <source>
        <dbReference type="ARBA" id="ARBA00005525"/>
    </source>
</evidence>
<dbReference type="GO" id="GO:0004735">
    <property type="term" value="F:pyrroline-5-carboxylate reductase activity"/>
    <property type="evidence" value="ECO:0007669"/>
    <property type="project" value="UniProtKB-UniRule"/>
</dbReference>
<keyword evidence="5" id="KW-0641">Proline biosynthesis</keyword>
<evidence type="ECO:0000256" key="3">
    <source>
        <dbReference type="ARBA" id="ARBA00023002"/>
    </source>
</evidence>
<dbReference type="NCBIfam" id="TIGR00112">
    <property type="entry name" value="proC"/>
    <property type="match status" value="1"/>
</dbReference>
<dbReference type="SUPFAM" id="SSF51735">
    <property type="entry name" value="NAD(P)-binding Rossmann-fold domains"/>
    <property type="match status" value="1"/>
</dbReference>
<evidence type="ECO:0000256" key="6">
    <source>
        <dbReference type="NCBIfam" id="TIGR00112"/>
    </source>
</evidence>
<dbReference type="Pfam" id="PF14748">
    <property type="entry name" value="P5CR_dimer"/>
    <property type="match status" value="1"/>
</dbReference>
<evidence type="ECO:0000313" key="11">
    <source>
        <dbReference type="Proteomes" id="UP000501003"/>
    </source>
</evidence>
<dbReference type="GO" id="GO:0005737">
    <property type="term" value="C:cytoplasm"/>
    <property type="evidence" value="ECO:0007669"/>
    <property type="project" value="UniProtKB-SubCell"/>
</dbReference>
<dbReference type="InterPro" id="IPR036291">
    <property type="entry name" value="NAD(P)-bd_dom_sf"/>
</dbReference>
<name>A0A7D4QNP1_9MICO</name>
<keyword evidence="2 5" id="KW-0521">NADP</keyword>
<dbReference type="AlphaFoldDB" id="A0A7D4QNP1"/>
<dbReference type="SUPFAM" id="SSF48179">
    <property type="entry name" value="6-phosphogluconate dehydrogenase C-terminal domain-like"/>
    <property type="match status" value="1"/>
</dbReference>
<feature type="domain" description="Pyrroline-5-carboxylate reductase dimerisation" evidence="9">
    <location>
        <begin position="167"/>
        <end position="270"/>
    </location>
</feature>
<feature type="domain" description="Pyrroline-5-carboxylate reductase catalytic N-terminal" evidence="8">
    <location>
        <begin position="5"/>
        <end position="104"/>
    </location>
</feature>
<evidence type="ECO:0000259" key="9">
    <source>
        <dbReference type="Pfam" id="PF14748"/>
    </source>
</evidence>
<dbReference type="PIRSF" id="PIRSF000193">
    <property type="entry name" value="Pyrrol-5-carb_rd"/>
    <property type="match status" value="1"/>
</dbReference>